<proteinExistence type="predicted"/>
<name>A0A4Y2KWS2_ARAVE</name>
<evidence type="ECO:0000313" key="3">
    <source>
        <dbReference type="Proteomes" id="UP000499080"/>
    </source>
</evidence>
<keyword evidence="3" id="KW-1185">Reference proteome</keyword>
<comment type="caution">
    <text evidence="2">The sequence shown here is derived from an EMBL/GenBank/DDBJ whole genome shotgun (WGS) entry which is preliminary data.</text>
</comment>
<accession>A0A4Y2KWS2</accession>
<feature type="region of interest" description="Disordered" evidence="1">
    <location>
        <begin position="1"/>
        <end position="20"/>
    </location>
</feature>
<evidence type="ECO:0000256" key="1">
    <source>
        <dbReference type="SAM" id="MobiDB-lite"/>
    </source>
</evidence>
<reference evidence="2 3" key="1">
    <citation type="journal article" date="2019" name="Sci. Rep.">
        <title>Orb-weaving spider Araneus ventricosus genome elucidates the spidroin gene catalogue.</title>
        <authorList>
            <person name="Kono N."/>
            <person name="Nakamura H."/>
            <person name="Ohtoshi R."/>
            <person name="Moran D.A.P."/>
            <person name="Shinohara A."/>
            <person name="Yoshida Y."/>
            <person name="Fujiwara M."/>
            <person name="Mori M."/>
            <person name="Tomita M."/>
            <person name="Arakawa K."/>
        </authorList>
    </citation>
    <scope>NUCLEOTIDE SEQUENCE [LARGE SCALE GENOMIC DNA]</scope>
</reference>
<dbReference type="EMBL" id="BGPR01005095">
    <property type="protein sequence ID" value="GBN06748.1"/>
    <property type="molecule type" value="Genomic_DNA"/>
</dbReference>
<protein>
    <submittedName>
        <fullName evidence="2">Uncharacterized protein</fullName>
    </submittedName>
</protein>
<sequence length="149" mass="16558">MKIPPTHTFSTPPSFELDSPSTNPTEIFTVLTTYPKLVKIKSKLLQLSCSQDNWSNLYIWVLGVVIGEDMQKLSGSRVMRTIAIGRVPIRNLPDINLNNLELSVIPCDASTHTLAAVSLLPLYSSRTDRSNMLAPFIPSSKALRSAPYW</sequence>
<feature type="compositionally biased region" description="Low complexity" evidence="1">
    <location>
        <begin position="1"/>
        <end position="15"/>
    </location>
</feature>
<dbReference type="Proteomes" id="UP000499080">
    <property type="component" value="Unassembled WGS sequence"/>
</dbReference>
<organism evidence="2 3">
    <name type="scientific">Araneus ventricosus</name>
    <name type="common">Orbweaver spider</name>
    <name type="synonym">Epeira ventricosa</name>
    <dbReference type="NCBI Taxonomy" id="182803"/>
    <lineage>
        <taxon>Eukaryota</taxon>
        <taxon>Metazoa</taxon>
        <taxon>Ecdysozoa</taxon>
        <taxon>Arthropoda</taxon>
        <taxon>Chelicerata</taxon>
        <taxon>Arachnida</taxon>
        <taxon>Araneae</taxon>
        <taxon>Araneomorphae</taxon>
        <taxon>Entelegynae</taxon>
        <taxon>Araneoidea</taxon>
        <taxon>Araneidae</taxon>
        <taxon>Araneus</taxon>
    </lineage>
</organism>
<dbReference type="AlphaFoldDB" id="A0A4Y2KWS2"/>
<evidence type="ECO:0000313" key="2">
    <source>
        <dbReference type="EMBL" id="GBN06748.1"/>
    </source>
</evidence>
<gene>
    <name evidence="2" type="ORF">AVEN_266956_1</name>
</gene>